<dbReference type="HOGENOM" id="CLU_046066_1_0_1"/>
<name>B8MLZ0_TALSN</name>
<dbReference type="EMBL" id="EQ962658">
    <property type="protein sequence ID" value="EED13502.1"/>
    <property type="molecule type" value="Genomic_DNA"/>
</dbReference>
<dbReference type="InParanoid" id="B8MLZ0"/>
<dbReference type="InterPro" id="IPR052897">
    <property type="entry name" value="Sec-Metab_Biosynth_Hydrolase"/>
</dbReference>
<dbReference type="AlphaFoldDB" id="B8MLZ0"/>
<evidence type="ECO:0000259" key="1">
    <source>
        <dbReference type="Pfam" id="PF12697"/>
    </source>
</evidence>
<protein>
    <recommendedName>
        <fullName evidence="1">AB hydrolase-1 domain-containing protein</fullName>
    </recommendedName>
</protein>
<dbReference type="OrthoDB" id="1263307at2759"/>
<dbReference type="SUPFAM" id="SSF53474">
    <property type="entry name" value="alpha/beta-Hydrolases"/>
    <property type="match status" value="1"/>
</dbReference>
<dbReference type="PANTHER" id="PTHR37017:SF13">
    <property type="entry name" value="AB HYDROLASE-1 DOMAIN-CONTAINING PROTEIN"/>
    <property type="match status" value="1"/>
</dbReference>
<organism evidence="2 3">
    <name type="scientific">Talaromyces stipitatus (strain ATCC 10500 / CBS 375.48 / QM 6759 / NRRL 1006)</name>
    <name type="common">Penicillium stipitatum</name>
    <dbReference type="NCBI Taxonomy" id="441959"/>
    <lineage>
        <taxon>Eukaryota</taxon>
        <taxon>Fungi</taxon>
        <taxon>Dikarya</taxon>
        <taxon>Ascomycota</taxon>
        <taxon>Pezizomycotina</taxon>
        <taxon>Eurotiomycetes</taxon>
        <taxon>Eurotiomycetidae</taxon>
        <taxon>Eurotiales</taxon>
        <taxon>Trichocomaceae</taxon>
        <taxon>Talaromyces</taxon>
        <taxon>Talaromyces sect. Talaromyces</taxon>
    </lineage>
</organism>
<dbReference type="STRING" id="441959.B8MLZ0"/>
<sequence length="220" mass="23916">MENQKAHVVIVPASFAPSLLYSKFVQHLCKYDLDVTIVDLPSKAPNGVSKAERHAVQKPGGIVQLVYISSPVPEVGGSIMTIMEGNIPPFMKVEGGYLISDTDGCANVNFSDLPYTNAIQHARHMKAHSAESFSSPLHHAGYLRIPVTYIICEHDISVPPDFQRSVVDMITTKASREVTTLVCNSGHFPNVSFPAELANLINSVVIRGSGESLQGVRYTI</sequence>
<keyword evidence="3" id="KW-1185">Reference proteome</keyword>
<dbReference type="GeneID" id="8108397"/>
<dbReference type="PANTHER" id="PTHR37017">
    <property type="entry name" value="AB HYDROLASE-1 DOMAIN-CONTAINING PROTEIN-RELATED"/>
    <property type="match status" value="1"/>
</dbReference>
<dbReference type="InterPro" id="IPR029058">
    <property type="entry name" value="AB_hydrolase_fold"/>
</dbReference>
<dbReference type="VEuPathDB" id="FungiDB:TSTA_097580"/>
<accession>B8MLZ0</accession>
<dbReference type="Proteomes" id="UP000001745">
    <property type="component" value="Unassembled WGS sequence"/>
</dbReference>
<reference evidence="3" key="1">
    <citation type="journal article" date="2015" name="Genome Announc.">
        <title>Genome sequence of the AIDS-associated pathogen Penicillium marneffei (ATCC18224) and its near taxonomic relative Talaromyces stipitatus (ATCC10500).</title>
        <authorList>
            <person name="Nierman W.C."/>
            <person name="Fedorova-Abrams N.D."/>
            <person name="Andrianopoulos A."/>
        </authorList>
    </citation>
    <scope>NUCLEOTIDE SEQUENCE [LARGE SCALE GENOMIC DNA]</scope>
    <source>
        <strain evidence="3">ATCC 10500 / CBS 375.48 / QM 6759 / NRRL 1006</strain>
    </source>
</reference>
<dbReference type="PhylomeDB" id="B8MLZ0"/>
<feature type="domain" description="AB hydrolase-1" evidence="1">
    <location>
        <begin position="101"/>
        <end position="199"/>
    </location>
</feature>
<dbReference type="Gene3D" id="3.40.50.1820">
    <property type="entry name" value="alpha/beta hydrolase"/>
    <property type="match status" value="1"/>
</dbReference>
<dbReference type="eggNOG" id="ENOG502SQ2C">
    <property type="taxonomic scope" value="Eukaryota"/>
</dbReference>
<evidence type="ECO:0000313" key="3">
    <source>
        <dbReference type="Proteomes" id="UP000001745"/>
    </source>
</evidence>
<gene>
    <name evidence="2" type="ORF">TSTA_097580</name>
</gene>
<proteinExistence type="predicted"/>
<evidence type="ECO:0000313" key="2">
    <source>
        <dbReference type="EMBL" id="EED13502.1"/>
    </source>
</evidence>
<dbReference type="RefSeq" id="XP_002485740.1">
    <property type="nucleotide sequence ID" value="XM_002485695.1"/>
</dbReference>
<dbReference type="InterPro" id="IPR000073">
    <property type="entry name" value="AB_hydrolase_1"/>
</dbReference>
<dbReference type="OMA" id="GIDMIER"/>
<dbReference type="Pfam" id="PF12697">
    <property type="entry name" value="Abhydrolase_6"/>
    <property type="match status" value="1"/>
</dbReference>